<evidence type="ECO:0000313" key="7">
    <source>
        <dbReference type="Proteomes" id="UP000050761"/>
    </source>
</evidence>
<dbReference type="InterPro" id="IPR028082">
    <property type="entry name" value="Peripla_BP_I"/>
</dbReference>
<protein>
    <submittedName>
        <fullName evidence="8">ANF_receptor domain-containing protein</fullName>
    </submittedName>
</protein>
<evidence type="ECO:0000313" key="8">
    <source>
        <dbReference type="WBParaSite" id="HPBE_0001008101-mRNA-1"/>
    </source>
</evidence>
<dbReference type="SUPFAM" id="SSF53822">
    <property type="entry name" value="Periplasmic binding protein-like I"/>
    <property type="match status" value="1"/>
</dbReference>
<dbReference type="EMBL" id="UZAH01026641">
    <property type="protein sequence ID" value="VDO83536.1"/>
    <property type="molecule type" value="Genomic_DNA"/>
</dbReference>
<evidence type="ECO:0000259" key="5">
    <source>
        <dbReference type="Pfam" id="PF01094"/>
    </source>
</evidence>
<dbReference type="OrthoDB" id="1890790at2759"/>
<keyword evidence="4" id="KW-0472">Membrane</keyword>
<organism evidence="7 8">
    <name type="scientific">Heligmosomoides polygyrus</name>
    <name type="common">Parasitic roundworm</name>
    <dbReference type="NCBI Taxonomy" id="6339"/>
    <lineage>
        <taxon>Eukaryota</taxon>
        <taxon>Metazoa</taxon>
        <taxon>Ecdysozoa</taxon>
        <taxon>Nematoda</taxon>
        <taxon>Chromadorea</taxon>
        <taxon>Rhabditida</taxon>
        <taxon>Rhabditina</taxon>
        <taxon>Rhabditomorpha</taxon>
        <taxon>Strongyloidea</taxon>
        <taxon>Heligmosomidae</taxon>
        <taxon>Heligmosomoides</taxon>
    </lineage>
</organism>
<evidence type="ECO:0000256" key="2">
    <source>
        <dbReference type="ARBA" id="ARBA00022692"/>
    </source>
</evidence>
<evidence type="ECO:0000256" key="4">
    <source>
        <dbReference type="ARBA" id="ARBA00023136"/>
    </source>
</evidence>
<gene>
    <name evidence="6" type="ORF">HPBE_LOCUS10082</name>
</gene>
<keyword evidence="3" id="KW-1133">Transmembrane helix</keyword>
<reference evidence="6 7" key="1">
    <citation type="submission" date="2018-11" db="EMBL/GenBank/DDBJ databases">
        <authorList>
            <consortium name="Pathogen Informatics"/>
        </authorList>
    </citation>
    <scope>NUCLEOTIDE SEQUENCE [LARGE SCALE GENOMIC DNA]</scope>
</reference>
<comment type="subcellular location">
    <subcellularLocation>
        <location evidence="1">Membrane</location>
    </subcellularLocation>
</comment>
<keyword evidence="2" id="KW-0812">Transmembrane</keyword>
<evidence type="ECO:0000256" key="1">
    <source>
        <dbReference type="ARBA" id="ARBA00004370"/>
    </source>
</evidence>
<dbReference type="Proteomes" id="UP000050761">
    <property type="component" value="Unassembled WGS sequence"/>
</dbReference>
<accession>A0A183FQP6</accession>
<dbReference type="GO" id="GO:0016020">
    <property type="term" value="C:membrane"/>
    <property type="evidence" value="ECO:0007669"/>
    <property type="project" value="UniProtKB-SubCell"/>
</dbReference>
<reference evidence="8" key="2">
    <citation type="submission" date="2019-09" db="UniProtKB">
        <authorList>
            <consortium name="WormBaseParasite"/>
        </authorList>
    </citation>
    <scope>IDENTIFICATION</scope>
</reference>
<keyword evidence="7" id="KW-1185">Reference proteome</keyword>
<evidence type="ECO:0000256" key="3">
    <source>
        <dbReference type="ARBA" id="ARBA00022989"/>
    </source>
</evidence>
<dbReference type="Pfam" id="PF01094">
    <property type="entry name" value="ANF_receptor"/>
    <property type="match status" value="1"/>
</dbReference>
<feature type="domain" description="Receptor ligand binding region" evidence="5">
    <location>
        <begin position="16"/>
        <end position="92"/>
    </location>
</feature>
<name>A0A183FQP6_HELPZ</name>
<dbReference type="Gene3D" id="3.40.50.2300">
    <property type="match status" value="1"/>
</dbReference>
<accession>A0A3P7Y7A9</accession>
<evidence type="ECO:0000313" key="6">
    <source>
        <dbReference type="EMBL" id="VDO83536.1"/>
    </source>
</evidence>
<dbReference type="WBParaSite" id="HPBE_0001008101-mRNA-1">
    <property type="protein sequence ID" value="HPBE_0001008101-mRNA-1"/>
    <property type="gene ID" value="HPBE_0001008101"/>
</dbReference>
<proteinExistence type="predicted"/>
<dbReference type="InterPro" id="IPR001828">
    <property type="entry name" value="ANF_lig-bd_rcpt"/>
</dbReference>
<sequence length="148" mass="16796">MMVLVKAYAHIPQTNVYGYLYLFDSLKLYALAARKVMNDTGGAKNIINGRAMWNAMRKLKFTGMLGSSGVASGIVSMDDRAERAPLYRGFFVSPNVEQITLFTTRDVRNFRFRVPNSGFRPFLALPFRSVFRLFLDRKAETEMATAPH</sequence>
<dbReference type="AlphaFoldDB" id="A0A183FQP6"/>